<keyword evidence="3 6" id="KW-0489">Methyltransferase</keyword>
<dbReference type="PANTHER" id="PTHR46111">
    <property type="entry name" value="RIBOSOMAL RNA SMALL SUBUNIT METHYLTRANSFERASE I"/>
    <property type="match status" value="1"/>
</dbReference>
<dbReference type="InterPro" id="IPR008189">
    <property type="entry name" value="rRNA_ssu_MeTfrase_I"/>
</dbReference>
<evidence type="ECO:0000256" key="3">
    <source>
        <dbReference type="ARBA" id="ARBA00022603"/>
    </source>
</evidence>
<dbReference type="HAMAP" id="MF_01877">
    <property type="entry name" value="16SrRNA_methyltr_I"/>
    <property type="match status" value="1"/>
</dbReference>
<dbReference type="SUPFAM" id="SSF53790">
    <property type="entry name" value="Tetrapyrrole methylase"/>
    <property type="match status" value="1"/>
</dbReference>
<keyword evidence="9" id="KW-1185">Reference proteome</keyword>
<organism evidence="8 9">
    <name type="scientific">Clostridium cibarium</name>
    <dbReference type="NCBI Taxonomy" id="2762247"/>
    <lineage>
        <taxon>Bacteria</taxon>
        <taxon>Bacillati</taxon>
        <taxon>Bacillota</taxon>
        <taxon>Clostridia</taxon>
        <taxon>Eubacteriales</taxon>
        <taxon>Clostridiaceae</taxon>
        <taxon>Clostridium</taxon>
    </lineage>
</organism>
<evidence type="ECO:0000256" key="2">
    <source>
        <dbReference type="ARBA" id="ARBA00022552"/>
    </source>
</evidence>
<dbReference type="InterPro" id="IPR000878">
    <property type="entry name" value="4pyrrol_Mease"/>
</dbReference>
<feature type="domain" description="Tetrapyrrole methylase" evidence="7">
    <location>
        <begin position="5"/>
        <end position="204"/>
    </location>
</feature>
<reference evidence="8 9" key="1">
    <citation type="submission" date="2020-08" db="EMBL/GenBank/DDBJ databases">
        <title>A Genomic Blueprint of the Chicken Gut Microbiome.</title>
        <authorList>
            <person name="Gilroy R."/>
            <person name="Ravi A."/>
            <person name="Getino M."/>
            <person name="Pursley I."/>
            <person name="Horton D.L."/>
            <person name="Alikhan N.-F."/>
            <person name="Baker D."/>
            <person name="Gharbi K."/>
            <person name="Hall N."/>
            <person name="Watson M."/>
            <person name="Adriaenssens E.M."/>
            <person name="Foster-Nyarko E."/>
            <person name="Jarju S."/>
            <person name="Secka A."/>
            <person name="Antonio M."/>
            <person name="Oren A."/>
            <person name="Chaudhuri R."/>
            <person name="La Ragione R.M."/>
            <person name="Hildebrand F."/>
            <person name="Pallen M.J."/>
        </authorList>
    </citation>
    <scope>NUCLEOTIDE SEQUENCE [LARGE SCALE GENOMIC DNA]</scope>
    <source>
        <strain evidence="8 9">Sa3CVN1</strain>
    </source>
</reference>
<dbReference type="Gene3D" id="3.30.950.10">
    <property type="entry name" value="Methyltransferase, Cobalt-precorrin-4 Transmethylase, Domain 2"/>
    <property type="match status" value="1"/>
</dbReference>
<keyword evidence="1 6" id="KW-0963">Cytoplasm</keyword>
<evidence type="ECO:0000259" key="7">
    <source>
        <dbReference type="Pfam" id="PF00590"/>
    </source>
</evidence>
<dbReference type="EC" id="2.1.1.198" evidence="6"/>
<evidence type="ECO:0000256" key="4">
    <source>
        <dbReference type="ARBA" id="ARBA00022679"/>
    </source>
</evidence>
<protein>
    <recommendedName>
        <fullName evidence="6">Ribosomal RNA small subunit methyltransferase I</fullName>
        <ecNumber evidence="6">2.1.1.198</ecNumber>
    </recommendedName>
    <alternativeName>
        <fullName evidence="6">16S rRNA 2'-O-ribose C1402 methyltransferase</fullName>
    </alternativeName>
    <alternativeName>
        <fullName evidence="6">rRNA (cytidine-2'-O-)-methyltransferase RsmI</fullName>
    </alternativeName>
</protein>
<dbReference type="InterPro" id="IPR014777">
    <property type="entry name" value="4pyrrole_Mease_sub1"/>
</dbReference>
<dbReference type="EMBL" id="JACSRA010000008">
    <property type="protein sequence ID" value="MBD7911130.1"/>
    <property type="molecule type" value="Genomic_DNA"/>
</dbReference>
<dbReference type="Proteomes" id="UP000627781">
    <property type="component" value="Unassembled WGS sequence"/>
</dbReference>
<comment type="subcellular location">
    <subcellularLocation>
        <location evidence="6">Cytoplasm</location>
    </subcellularLocation>
</comment>
<accession>A0ABR8PSI0</accession>
<dbReference type="GO" id="GO:0032259">
    <property type="term" value="P:methylation"/>
    <property type="evidence" value="ECO:0007669"/>
    <property type="project" value="UniProtKB-KW"/>
</dbReference>
<sequence length="283" mass="32325">MSEGKVFLVPTPIGNLKDMTLRGLEVLQNADIIAAEDTRQTLKLLNHFSIRKTLISYHKHNEQTKSEEILDYVEKGKVIAIVTDAGTPGISDPGAVIVEKCIENNINFEVLPGATAITTALVYSGLDTTKFQFRGFISRETKERKKLFQDIREVTESLIFYESPHRLLSTLSLLCEELGNRRIAVCRELTKLHEEIKRGRIKEVIEYFSEKGIKGEFVLVVEGKQQEEIENENKEKWRDLTIEEHIILLVKEGLSKKEAVKKVAKDRSLERNIVYKVSTELEI</sequence>
<dbReference type="PIRSF" id="PIRSF005917">
    <property type="entry name" value="MTase_YraL"/>
    <property type="match status" value="1"/>
</dbReference>
<keyword evidence="4 6" id="KW-0808">Transferase</keyword>
<dbReference type="Gene3D" id="3.40.1010.10">
    <property type="entry name" value="Cobalt-precorrin-4 Transmethylase, Domain 1"/>
    <property type="match status" value="1"/>
</dbReference>
<comment type="function">
    <text evidence="6">Catalyzes the 2'-O-methylation of the ribose of cytidine 1402 (C1402) in 16S rRNA.</text>
</comment>
<name>A0ABR8PSI0_9CLOT</name>
<keyword evidence="5 6" id="KW-0949">S-adenosyl-L-methionine</keyword>
<comment type="similarity">
    <text evidence="6">Belongs to the methyltransferase superfamily. RsmI family.</text>
</comment>
<gene>
    <name evidence="6 8" type="primary">rsmI</name>
    <name evidence="8" type="ORF">H9661_07150</name>
</gene>
<keyword evidence="2 6" id="KW-0698">rRNA processing</keyword>
<dbReference type="Pfam" id="PF00590">
    <property type="entry name" value="TP_methylase"/>
    <property type="match status" value="1"/>
</dbReference>
<dbReference type="RefSeq" id="WP_191768000.1">
    <property type="nucleotide sequence ID" value="NZ_JACSRA010000008.1"/>
</dbReference>
<comment type="catalytic activity">
    <reaction evidence="6">
        <text>cytidine(1402) in 16S rRNA + S-adenosyl-L-methionine = 2'-O-methylcytidine(1402) in 16S rRNA + S-adenosyl-L-homocysteine + H(+)</text>
        <dbReference type="Rhea" id="RHEA:42924"/>
        <dbReference type="Rhea" id="RHEA-COMP:10285"/>
        <dbReference type="Rhea" id="RHEA-COMP:10286"/>
        <dbReference type="ChEBI" id="CHEBI:15378"/>
        <dbReference type="ChEBI" id="CHEBI:57856"/>
        <dbReference type="ChEBI" id="CHEBI:59789"/>
        <dbReference type="ChEBI" id="CHEBI:74495"/>
        <dbReference type="ChEBI" id="CHEBI:82748"/>
        <dbReference type="EC" id="2.1.1.198"/>
    </reaction>
</comment>
<proteinExistence type="inferred from homology"/>
<evidence type="ECO:0000256" key="1">
    <source>
        <dbReference type="ARBA" id="ARBA00022490"/>
    </source>
</evidence>
<dbReference type="NCBIfam" id="TIGR00096">
    <property type="entry name" value="16S rRNA (cytidine(1402)-2'-O)-methyltransferase"/>
    <property type="match status" value="1"/>
</dbReference>
<evidence type="ECO:0000313" key="9">
    <source>
        <dbReference type="Proteomes" id="UP000627781"/>
    </source>
</evidence>
<dbReference type="InterPro" id="IPR035996">
    <property type="entry name" value="4pyrrol_Methylase_sf"/>
</dbReference>
<evidence type="ECO:0000313" key="8">
    <source>
        <dbReference type="EMBL" id="MBD7911130.1"/>
    </source>
</evidence>
<dbReference type="PANTHER" id="PTHR46111:SF1">
    <property type="entry name" value="RIBOSOMAL RNA SMALL SUBUNIT METHYLTRANSFERASE I"/>
    <property type="match status" value="1"/>
</dbReference>
<evidence type="ECO:0000256" key="6">
    <source>
        <dbReference type="HAMAP-Rule" id="MF_01877"/>
    </source>
</evidence>
<comment type="caution">
    <text evidence="8">The sequence shown here is derived from an EMBL/GenBank/DDBJ whole genome shotgun (WGS) entry which is preliminary data.</text>
</comment>
<dbReference type="CDD" id="cd11648">
    <property type="entry name" value="RsmI"/>
    <property type="match status" value="1"/>
</dbReference>
<dbReference type="InterPro" id="IPR014776">
    <property type="entry name" value="4pyrrole_Mease_sub2"/>
</dbReference>
<evidence type="ECO:0000256" key="5">
    <source>
        <dbReference type="ARBA" id="ARBA00022691"/>
    </source>
</evidence>
<dbReference type="GO" id="GO:0008168">
    <property type="term" value="F:methyltransferase activity"/>
    <property type="evidence" value="ECO:0007669"/>
    <property type="project" value="UniProtKB-KW"/>
</dbReference>